<dbReference type="Gene3D" id="3.40.50.2000">
    <property type="entry name" value="Glycogen Phosphorylase B"/>
    <property type="match status" value="2"/>
</dbReference>
<evidence type="ECO:0000259" key="2">
    <source>
        <dbReference type="Pfam" id="PF13439"/>
    </source>
</evidence>
<dbReference type="AlphaFoldDB" id="A0AA97FDD3"/>
<dbReference type="GO" id="GO:0016757">
    <property type="term" value="F:glycosyltransferase activity"/>
    <property type="evidence" value="ECO:0007669"/>
    <property type="project" value="InterPro"/>
</dbReference>
<proteinExistence type="predicted"/>
<reference evidence="3 4" key="1">
    <citation type="submission" date="2019-09" db="EMBL/GenBank/DDBJ databases">
        <title>The complete genome of Methanoplanus sp. FWC-SCC4.</title>
        <authorList>
            <person name="Chen S.-C."/>
            <person name="Zhou Y.-Z."/>
            <person name="Lai M.-C."/>
        </authorList>
    </citation>
    <scope>NUCLEOTIDE SEQUENCE [LARGE SCALE GENOMIC DNA]</scope>
    <source>
        <strain evidence="3 4">FWC-SCC4</strain>
    </source>
</reference>
<evidence type="ECO:0000313" key="4">
    <source>
        <dbReference type="Proteomes" id="UP001301797"/>
    </source>
</evidence>
<feature type="domain" description="Glycosyl transferase family 1" evidence="1">
    <location>
        <begin position="168"/>
        <end position="317"/>
    </location>
</feature>
<keyword evidence="4" id="KW-1185">Reference proteome</keyword>
<name>A0AA97FDD3_9EURY</name>
<feature type="domain" description="Glycosyltransferase subfamily 4-like N-terminal" evidence="2">
    <location>
        <begin position="44"/>
        <end position="156"/>
    </location>
</feature>
<dbReference type="KEGG" id="mefw:F1737_01200"/>
<dbReference type="GeneID" id="85228744"/>
<dbReference type="RefSeq" id="WP_317136966.1">
    <property type="nucleotide sequence ID" value="NZ_CP043875.1"/>
</dbReference>
<evidence type="ECO:0000259" key="1">
    <source>
        <dbReference type="Pfam" id="PF00534"/>
    </source>
</evidence>
<sequence length="340" mass="37942">MPRYTLGLFANLYPAYEGDSRGIFVKRMVDDLEREDIRVIKAVKKSTSPLAYFPFYADSLFKTLDKNIDILQAEYIPHSSIIPCLMKSKRPLILKFHGDDGLIYPFKNKFNRALIDFSLNRADHIITCSEALKRSIVSLGVEPEKITPIANGVDTTVFRPMDKEKCRNLFSLDPDATICLFAGRLHPMKGIYEIIESAKINPDVTFVFGGPGVVPDHPKNCIFLGDISPDAMPQLMNTADFLVLPSHSEGLGLVLIESLACGVPVIASNVGGCPEIVKNEHSGILVQSGDYLSLSNAVSYMNQNPDDRKIMGKHGRKDIMERYDAKKMSNLLISIHEKYM</sequence>
<dbReference type="Pfam" id="PF00534">
    <property type="entry name" value="Glycos_transf_1"/>
    <property type="match status" value="1"/>
</dbReference>
<dbReference type="PANTHER" id="PTHR12526">
    <property type="entry name" value="GLYCOSYLTRANSFERASE"/>
    <property type="match status" value="1"/>
</dbReference>
<dbReference type="EMBL" id="CP043875">
    <property type="protein sequence ID" value="WOF15396.1"/>
    <property type="molecule type" value="Genomic_DNA"/>
</dbReference>
<dbReference type="InterPro" id="IPR028098">
    <property type="entry name" value="Glyco_trans_4-like_N"/>
</dbReference>
<evidence type="ECO:0000313" key="3">
    <source>
        <dbReference type="EMBL" id="WOF15396.1"/>
    </source>
</evidence>
<gene>
    <name evidence="3" type="ORF">F1737_01200</name>
</gene>
<dbReference type="CDD" id="cd03801">
    <property type="entry name" value="GT4_PimA-like"/>
    <property type="match status" value="1"/>
</dbReference>
<dbReference type="Pfam" id="PF13439">
    <property type="entry name" value="Glyco_transf_4"/>
    <property type="match status" value="1"/>
</dbReference>
<dbReference type="InterPro" id="IPR001296">
    <property type="entry name" value="Glyco_trans_1"/>
</dbReference>
<organism evidence="3 4">
    <name type="scientific">Methanochimaera problematica</name>
    <dbReference type="NCBI Taxonomy" id="2609417"/>
    <lineage>
        <taxon>Archaea</taxon>
        <taxon>Methanobacteriati</taxon>
        <taxon>Methanobacteriota</taxon>
        <taxon>Stenosarchaea group</taxon>
        <taxon>Methanomicrobia</taxon>
        <taxon>Methanomicrobiales</taxon>
        <taxon>Methanomicrobiaceae</taxon>
        <taxon>Methanochimaera</taxon>
    </lineage>
</organism>
<protein>
    <submittedName>
        <fullName evidence="3">Glycosyltransferase family 4 protein</fullName>
    </submittedName>
</protein>
<dbReference type="Proteomes" id="UP001301797">
    <property type="component" value="Chromosome"/>
</dbReference>
<accession>A0AA97FDD3</accession>
<dbReference type="SUPFAM" id="SSF53756">
    <property type="entry name" value="UDP-Glycosyltransferase/glycogen phosphorylase"/>
    <property type="match status" value="1"/>
</dbReference>